<keyword evidence="2" id="KW-1185">Reference proteome</keyword>
<proteinExistence type="predicted"/>
<sequence length="246" mass="27173">MFQKLFAAAGFGGAKVDAQLDKSQYRPGELLTGKILIRGGSAEQDIAGLKVCLLTQVEIESDSGSRSENRVLARWQQHEKSLLKPDQQLTLPFSMQLPLETPITMLPGNPRVVPVWLGTELEIDYGVDANDRDYLRIEPVPAQANVLRAMENLGFVIKHADLEAGQARGNGFASSLGCYQEIEYRASGTRRLRLNEVEITFVLRADALGVLIELDRVGRSDTCVSRMYSLNATTSDIENDLYGLLC</sequence>
<dbReference type="Proteomes" id="UP001172778">
    <property type="component" value="Unassembled WGS sequence"/>
</dbReference>
<comment type="caution">
    <text evidence="1">The sequence shown here is derived from an EMBL/GenBank/DDBJ whole genome shotgun (WGS) entry which is preliminary data.</text>
</comment>
<evidence type="ECO:0000313" key="2">
    <source>
        <dbReference type="Proteomes" id="UP001172778"/>
    </source>
</evidence>
<name>A0ABT7DWH0_9NEIS</name>
<organism evidence="1 2">
    <name type="scientific">Parachitinimonas caeni</name>
    <dbReference type="NCBI Taxonomy" id="3031301"/>
    <lineage>
        <taxon>Bacteria</taxon>
        <taxon>Pseudomonadati</taxon>
        <taxon>Pseudomonadota</taxon>
        <taxon>Betaproteobacteria</taxon>
        <taxon>Neisseriales</taxon>
        <taxon>Chitinibacteraceae</taxon>
        <taxon>Parachitinimonas</taxon>
    </lineage>
</organism>
<protein>
    <submittedName>
        <fullName evidence="1">Sporulation protein</fullName>
    </submittedName>
</protein>
<gene>
    <name evidence="1" type="ORF">PZA18_02900</name>
</gene>
<dbReference type="PANTHER" id="PTHR40053:SF1">
    <property type="entry name" value="SPORULATION-CONTROL PROTEIN SPO0M"/>
    <property type="match status" value="1"/>
</dbReference>
<dbReference type="RefSeq" id="WP_284099283.1">
    <property type="nucleotide sequence ID" value="NZ_JARRAF010000002.1"/>
</dbReference>
<dbReference type="PANTHER" id="PTHR40053">
    <property type="entry name" value="SPORULATION-CONTROL PROTEIN SPO0M"/>
    <property type="match status" value="1"/>
</dbReference>
<dbReference type="InterPro" id="IPR009776">
    <property type="entry name" value="Spore_0_M"/>
</dbReference>
<accession>A0ABT7DWH0</accession>
<dbReference type="Pfam" id="PF07070">
    <property type="entry name" value="Spo0M"/>
    <property type="match status" value="1"/>
</dbReference>
<evidence type="ECO:0000313" key="1">
    <source>
        <dbReference type="EMBL" id="MDK2122997.1"/>
    </source>
</evidence>
<dbReference type="EMBL" id="JARRAF010000002">
    <property type="protein sequence ID" value="MDK2122997.1"/>
    <property type="molecule type" value="Genomic_DNA"/>
</dbReference>
<reference evidence="1" key="1">
    <citation type="submission" date="2023-03" db="EMBL/GenBank/DDBJ databases">
        <title>Chitinimonas shenzhenensis gen. nov., sp. nov., a novel member of family Burkholderiaceae isolated from activated sludge collected in Shen Zhen, China.</title>
        <authorList>
            <person name="Wang X."/>
        </authorList>
    </citation>
    <scope>NUCLEOTIDE SEQUENCE</scope>
    <source>
        <strain evidence="1">DQS-5</strain>
    </source>
</reference>